<protein>
    <submittedName>
        <fullName evidence="1">Group I intron protein</fullName>
    </submittedName>
</protein>
<keyword evidence="2" id="KW-1185">Reference proteome</keyword>
<evidence type="ECO:0000313" key="2">
    <source>
        <dbReference type="Proteomes" id="UP001056608"/>
    </source>
</evidence>
<accession>A0A9E7E147</accession>
<evidence type="ECO:0000313" key="1">
    <source>
        <dbReference type="EMBL" id="URA06935.1"/>
    </source>
</evidence>
<dbReference type="EMBL" id="ON189044">
    <property type="protein sequence ID" value="URA06935.1"/>
    <property type="molecule type" value="Genomic_DNA"/>
</dbReference>
<reference evidence="1" key="1">
    <citation type="journal article" date="2022" name="Viruses">
        <title>Isolation of novel Xanthomonas phages for the plant pathogens X. translucens and X. campestris.</title>
        <authorList>
            <person name="Erdrich S.H."/>
            <person name="Sharma V."/>
            <person name="Schurr U."/>
            <person name="Arsova B."/>
            <person name="Frunzke J."/>
        </authorList>
    </citation>
    <scope>NUCLEOTIDE SEQUENCE</scope>
</reference>
<gene>
    <name evidence="1" type="ORF">Pfeifenkraut_BL30038</name>
</gene>
<organism evidence="1 2">
    <name type="scientific">Xanthomonas phage Pfeifenkraut</name>
    <dbReference type="NCBI Taxonomy" id="2939132"/>
    <lineage>
        <taxon>Viruses</taxon>
        <taxon>Duplodnaviria</taxon>
        <taxon>Heunggongvirae</taxon>
        <taxon>Uroviricota</taxon>
        <taxon>Caudoviricetes</taxon>
        <taxon>Stanbaylleyvirinae</taxon>
        <taxon>Shirevirus</taxon>
        <taxon>Shirevirus pfeifenkraut</taxon>
    </lineage>
</organism>
<dbReference type="Proteomes" id="UP001056608">
    <property type="component" value="Segment"/>
</dbReference>
<name>A0A9E7E147_9CAUD</name>
<sequence>MKARQVCGLLFIAACVIVVGMMDKQDAELEQQRYCNNVRDGVWPDYERGRYKLECGGKDPPKFNADLTK</sequence>
<proteinExistence type="predicted"/>